<protein>
    <submittedName>
        <fullName evidence="5">Phosphate-binding protein PstS</fullName>
    </submittedName>
</protein>
<dbReference type="InterPro" id="IPR005673">
    <property type="entry name" value="ABC_phos-bd_PstS"/>
</dbReference>
<dbReference type="InterPro" id="IPR024370">
    <property type="entry name" value="PBP_domain"/>
</dbReference>
<evidence type="ECO:0000313" key="5">
    <source>
        <dbReference type="EMBL" id="OIQ72928.1"/>
    </source>
</evidence>
<comment type="caution">
    <text evidence="5">The sequence shown here is derived from an EMBL/GenBank/DDBJ whole genome shotgun (WGS) entry which is preliminary data.</text>
</comment>
<dbReference type="GO" id="GO:0043190">
    <property type="term" value="C:ATP-binding cassette (ABC) transporter complex"/>
    <property type="evidence" value="ECO:0007669"/>
    <property type="project" value="InterPro"/>
</dbReference>
<dbReference type="NCBIfam" id="NF008171">
    <property type="entry name" value="PRK10918.1"/>
    <property type="match status" value="1"/>
</dbReference>
<evidence type="ECO:0000256" key="2">
    <source>
        <dbReference type="ARBA" id="ARBA00022448"/>
    </source>
</evidence>
<dbReference type="GO" id="GO:0035435">
    <property type="term" value="P:phosphate ion transmembrane transport"/>
    <property type="evidence" value="ECO:0007669"/>
    <property type="project" value="InterPro"/>
</dbReference>
<name>A0A1J5PQ48_9ZZZZ</name>
<accession>A0A1J5PQ48</accession>
<evidence type="ECO:0000256" key="3">
    <source>
        <dbReference type="ARBA" id="ARBA00022592"/>
    </source>
</evidence>
<gene>
    <name evidence="5" type="primary">pstS_17</name>
    <name evidence="5" type="ORF">GALL_454400</name>
</gene>
<dbReference type="InterPro" id="IPR050962">
    <property type="entry name" value="Phosphate-bind_PstS"/>
</dbReference>
<dbReference type="NCBIfam" id="TIGR00975">
    <property type="entry name" value="3a0107s03"/>
    <property type="match status" value="1"/>
</dbReference>
<keyword evidence="2" id="KW-0813">Transport</keyword>
<organism evidence="5">
    <name type="scientific">mine drainage metagenome</name>
    <dbReference type="NCBI Taxonomy" id="410659"/>
    <lineage>
        <taxon>unclassified sequences</taxon>
        <taxon>metagenomes</taxon>
        <taxon>ecological metagenomes</taxon>
    </lineage>
</organism>
<reference evidence="5" key="1">
    <citation type="submission" date="2016-10" db="EMBL/GenBank/DDBJ databases">
        <title>Sequence of Gallionella enrichment culture.</title>
        <authorList>
            <person name="Poehlein A."/>
            <person name="Muehling M."/>
            <person name="Daniel R."/>
        </authorList>
    </citation>
    <scope>NUCLEOTIDE SEQUENCE</scope>
</reference>
<feature type="domain" description="PBP" evidence="4">
    <location>
        <begin position="265"/>
        <end position="547"/>
    </location>
</feature>
<dbReference type="Pfam" id="PF12849">
    <property type="entry name" value="PBP_like_2"/>
    <property type="match status" value="1"/>
</dbReference>
<dbReference type="Gene3D" id="3.40.190.10">
    <property type="entry name" value="Periplasmic binding protein-like II"/>
    <property type="match status" value="2"/>
</dbReference>
<proteinExistence type="inferred from homology"/>
<dbReference type="SUPFAM" id="SSF53850">
    <property type="entry name" value="Periplasmic binding protein-like II"/>
    <property type="match status" value="1"/>
</dbReference>
<keyword evidence="3" id="KW-0592">Phosphate transport</keyword>
<dbReference type="EMBL" id="MLJW01003072">
    <property type="protein sequence ID" value="OIQ72928.1"/>
    <property type="molecule type" value="Genomic_DNA"/>
</dbReference>
<evidence type="ECO:0000256" key="1">
    <source>
        <dbReference type="ARBA" id="ARBA00008725"/>
    </source>
</evidence>
<dbReference type="PANTHER" id="PTHR42996:SF1">
    <property type="entry name" value="PHOSPHATE-BINDING PROTEIN PSTS"/>
    <property type="match status" value="1"/>
</dbReference>
<sequence>MIKPLKPFLIHIELGAKGAFIQCLLGALVNDGANVARKGGAVFVALKEILAHFRADAFKQESQMRGDRVVAQDGMVGLGKVVDPQCGKRGAERHQGQKYPGPVGIVAGEYSENQRAHAGEGKRRISRLERQSQQTHPYPPAWLPMFGAPCGQELSCLLTARASPIQGNILLTPLNPQAPCAWSGWAKRAVDFHLLRIVTVKMTKLSRNRHTKRLSGARLRCATRVEAETFPLSCCRRSAVSLFKTITLGAAVATFTITLAGASFAAEISGAGSSFIYPVFAKWGDTYKKATGTGLNYQSIGSGGGIKQVEAKTVTFGASDMPLSDADLTKNGLTQFPMISGGIVPMYNIEGVKPGELVLDGKTLVGIYMGTITMWNDPAIVALNKDLKLPAEPIVVVHRSDGSGTTFNFTDYLSKMSPEWKDKIGSDTAVEWPVGLGAKGSEGVANTVKQTAGAVGYNEYAYVIQNNLGYAKMLNAAGKVVSPSLETFASAASNADWAGTKNFHVIITNQPGDKSWPIAASTWVLIHTNPADPKAAGEALKFFDWAYKSGKDEAKTLDYVAIPDNVVALIEKAWSTTILSGGKPVMMTK</sequence>
<dbReference type="AlphaFoldDB" id="A0A1J5PQ48"/>
<comment type="similarity">
    <text evidence="1">Belongs to the PstS family.</text>
</comment>
<dbReference type="PANTHER" id="PTHR42996">
    <property type="entry name" value="PHOSPHATE-BINDING PROTEIN PSTS"/>
    <property type="match status" value="1"/>
</dbReference>
<dbReference type="CDD" id="cd13565">
    <property type="entry name" value="PBP2_PstS"/>
    <property type="match status" value="1"/>
</dbReference>
<dbReference type="GO" id="GO:0042301">
    <property type="term" value="F:phosphate ion binding"/>
    <property type="evidence" value="ECO:0007669"/>
    <property type="project" value="InterPro"/>
</dbReference>
<evidence type="ECO:0000259" key="4">
    <source>
        <dbReference type="Pfam" id="PF12849"/>
    </source>
</evidence>